<organism evidence="2 3">
    <name type="scientific">Tetrahymena thermophila (strain SB210)</name>
    <dbReference type="NCBI Taxonomy" id="312017"/>
    <lineage>
        <taxon>Eukaryota</taxon>
        <taxon>Sar</taxon>
        <taxon>Alveolata</taxon>
        <taxon>Ciliophora</taxon>
        <taxon>Intramacronucleata</taxon>
        <taxon>Oligohymenophorea</taxon>
        <taxon>Hymenostomatida</taxon>
        <taxon>Tetrahymenina</taxon>
        <taxon>Tetrahymenidae</taxon>
        <taxon>Tetrahymena</taxon>
    </lineage>
</organism>
<evidence type="ECO:0000313" key="2">
    <source>
        <dbReference type="EMBL" id="EAS00608.1"/>
    </source>
</evidence>
<feature type="compositionally biased region" description="Basic and acidic residues" evidence="1">
    <location>
        <begin position="867"/>
        <end position="883"/>
    </location>
</feature>
<dbReference type="EMBL" id="GG662612">
    <property type="protein sequence ID" value="EAS00608.1"/>
    <property type="molecule type" value="Genomic_DNA"/>
</dbReference>
<evidence type="ECO:0000313" key="3">
    <source>
        <dbReference type="Proteomes" id="UP000009168"/>
    </source>
</evidence>
<proteinExistence type="predicted"/>
<feature type="region of interest" description="Disordered" evidence="1">
    <location>
        <begin position="867"/>
        <end position="892"/>
    </location>
</feature>
<feature type="region of interest" description="Disordered" evidence="1">
    <location>
        <begin position="419"/>
        <end position="468"/>
    </location>
</feature>
<accession>I7M2K1</accession>
<dbReference type="HOGENOM" id="CLU_264970_0_0_1"/>
<dbReference type="RefSeq" id="XP_001020853.1">
    <property type="nucleotide sequence ID" value="XM_001020853.3"/>
</dbReference>
<dbReference type="GeneID" id="7825461"/>
<dbReference type="Proteomes" id="UP000009168">
    <property type="component" value="Unassembled WGS sequence"/>
</dbReference>
<feature type="region of interest" description="Disordered" evidence="1">
    <location>
        <begin position="816"/>
        <end position="855"/>
    </location>
</feature>
<dbReference type="InParanoid" id="I7M2K1"/>
<reference evidence="3" key="1">
    <citation type="journal article" date="2006" name="PLoS Biol.">
        <title>Macronuclear genome sequence of the ciliate Tetrahymena thermophila, a model eukaryote.</title>
        <authorList>
            <person name="Eisen J.A."/>
            <person name="Coyne R.S."/>
            <person name="Wu M."/>
            <person name="Wu D."/>
            <person name="Thiagarajan M."/>
            <person name="Wortman J.R."/>
            <person name="Badger J.H."/>
            <person name="Ren Q."/>
            <person name="Amedeo P."/>
            <person name="Jones K.M."/>
            <person name="Tallon L.J."/>
            <person name="Delcher A.L."/>
            <person name="Salzberg S.L."/>
            <person name="Silva J.C."/>
            <person name="Haas B.J."/>
            <person name="Majoros W.H."/>
            <person name="Farzad M."/>
            <person name="Carlton J.M."/>
            <person name="Smith R.K. Jr."/>
            <person name="Garg J."/>
            <person name="Pearlman R.E."/>
            <person name="Karrer K.M."/>
            <person name="Sun L."/>
            <person name="Manning G."/>
            <person name="Elde N.C."/>
            <person name="Turkewitz A.P."/>
            <person name="Asai D.J."/>
            <person name="Wilkes D.E."/>
            <person name="Wang Y."/>
            <person name="Cai H."/>
            <person name="Collins K."/>
            <person name="Stewart B.A."/>
            <person name="Lee S.R."/>
            <person name="Wilamowska K."/>
            <person name="Weinberg Z."/>
            <person name="Ruzzo W.L."/>
            <person name="Wloga D."/>
            <person name="Gaertig J."/>
            <person name="Frankel J."/>
            <person name="Tsao C.-C."/>
            <person name="Gorovsky M.A."/>
            <person name="Keeling P.J."/>
            <person name="Waller R.F."/>
            <person name="Patron N.J."/>
            <person name="Cherry J.M."/>
            <person name="Stover N.A."/>
            <person name="Krieger C.J."/>
            <person name="del Toro C."/>
            <person name="Ryder H.F."/>
            <person name="Williamson S.C."/>
            <person name="Barbeau R.A."/>
            <person name="Hamilton E.P."/>
            <person name="Orias E."/>
        </authorList>
    </citation>
    <scope>NUCLEOTIDE SEQUENCE [LARGE SCALE GENOMIC DNA]</scope>
    <source>
        <strain evidence="3">SB210</strain>
    </source>
</reference>
<evidence type="ECO:0000256" key="1">
    <source>
        <dbReference type="SAM" id="MobiDB-lite"/>
    </source>
</evidence>
<dbReference type="AlphaFoldDB" id="I7M2K1"/>
<feature type="region of interest" description="Disordered" evidence="1">
    <location>
        <begin position="923"/>
        <end position="948"/>
    </location>
</feature>
<feature type="compositionally biased region" description="Low complexity" evidence="1">
    <location>
        <begin position="444"/>
        <end position="468"/>
    </location>
</feature>
<dbReference type="KEGG" id="tet:TTHERM_00411590"/>
<protein>
    <submittedName>
        <fullName evidence="2">Uncharacterized protein</fullName>
    </submittedName>
</protein>
<gene>
    <name evidence="2" type="ORF">TTHERM_00411590</name>
</gene>
<dbReference type="OrthoDB" id="10692006at2759"/>
<sequence length="1260" mass="146426">MLPQNYLLPSPQSNLLLINNQQIHNVQILPKDIAIHQQTERSMTGTPYNAFDYMNANLVNTQNPNSTTFNNPYTQQSNFKGLYPSNYCVNTYLNNFNSNISNNNFLTNQIYANQLINHSVGIAQPQGFLDMNEKAFGVNQSLVGLPNHYSQQQLVQLHPNKQQFEFKQSQSSGIFQIAPDQQTSNLCSGYITQFQMNQPRSMPNYDSIKMNKQLMAETVFNQGEIQQNAQQQQYPSNLIHQNFLQSQNTFSPNSLSNYYPEQQSSTLNQCIEQTAVPPFIQPQSQCKNLNILQSNQDSQFLLKQQSNDLNQLALNNNQISQKTANSQQSSSYQDELNEIQMINYQARYQSEVNQFRNRYINPAEQQEQSRKRAFLSIEKVRDIQKDQAKLSNQESAFSSQIIINQDKIQIFESKKHQIKKSEEEEKEELQQIQPKQQKQKKQSQNKNQNKQSVGGNSQKHIQQSTSQSSIQAYNISENNNNQCLIQQQDKCKFNQDNQNQSQKKLNCNSTKDDNLQLTSLSSSSISYNNQDRQYAYTQEQKSNKSYTQSSISKENEQRNHVEVFVDSRKRSTSIDHSAYLQLYNLLADKKVIDEFTDLIQYRGIENIDAQNLNNQISDFNSPSFKSGKYQEIKKYKQLLNQTFVEIKFSNQPFQIVRYDSKEDQQLKIEESDDSLEYKLTNLTSFNKKTEKVNQIVESIETAILSRIPLLFKEEKILESLSLIPSGQYQVYSNLQNMCIQFVRGEKRKRFKERNKDSQYMSRFHNLNRLFFYQIMSMYSYEALSCFLIDPNISEQLRNIISCIKIHSKLQLITQKSKQSDNSTNNLQNPLASQTTKTEKRKRSYSQKDNQELEDNLDNSAKKIMKIDTTGDHHSVPPEAEGKISLKKQQKISEKNEQKSQIITNFYEAYGVSQQNNQSLNSSLHFTRQESHSISTQDNQSRKRASTAGEYSKTICEQNIFKDSDQKISKLSHYHCENSELISQTPSPVNTIFKSLSQKGEASKTSTSNNELDANQVTAKKYSSLLSHLDNVNSEVEENTGQTLSNAYQKEQQATKSQKQQLRFKKVQKIESSSLSCQQEENSKESDVRVQEKYNIDEGCEVEVEEDEEDEDKDFPIKNFKKYYRILKVENYTHSHYNTLFLKLNASSMEYLKKQPKDVDSHWLAYKIDLRDPQSIPQEKIKFVNTMKSLFYKIFVHFNNFSFTNKEDEQTKILNNIANDPNQPIPKDSQEFKQIQLRLDYYLRVVQGISKLNQGMYSHKF</sequence>
<name>I7M2K1_TETTS</name>
<keyword evidence="3" id="KW-1185">Reference proteome</keyword>
<feature type="compositionally biased region" description="Polar residues" evidence="1">
    <location>
        <begin position="816"/>
        <end position="835"/>
    </location>
</feature>